<gene>
    <name evidence="16" type="ORF">BB561_005954</name>
</gene>
<feature type="domain" description="MIR" evidence="15">
    <location>
        <begin position="262"/>
        <end position="316"/>
    </location>
</feature>
<dbReference type="STRING" id="133385.A0A2T9Y7F0"/>
<evidence type="ECO:0000256" key="7">
    <source>
        <dbReference type="ARBA" id="ARBA00022692"/>
    </source>
</evidence>
<protein>
    <recommendedName>
        <fullName evidence="4">dolichyl-phosphate-mannose--protein mannosyltransferase</fullName>
        <ecNumber evidence="4">2.4.1.109</ecNumber>
    </recommendedName>
</protein>
<dbReference type="GO" id="GO:0004169">
    <property type="term" value="F:dolichyl-phosphate-mannose-protein mannosyltransferase activity"/>
    <property type="evidence" value="ECO:0007669"/>
    <property type="project" value="UniProtKB-EC"/>
</dbReference>
<keyword evidence="7 14" id="KW-0812">Transmembrane</keyword>
<evidence type="ECO:0000256" key="8">
    <source>
        <dbReference type="ARBA" id="ARBA00022737"/>
    </source>
</evidence>
<feature type="domain" description="MIR" evidence="15">
    <location>
        <begin position="399"/>
        <end position="455"/>
    </location>
</feature>
<dbReference type="PANTHER" id="PTHR10050:SF46">
    <property type="entry name" value="PROTEIN O-MANNOSYL-TRANSFERASE 2"/>
    <property type="match status" value="1"/>
</dbReference>
<comment type="catalytic activity">
    <reaction evidence="12">
        <text>a di-trans,poly-cis-dolichyl beta-D-mannosyl phosphate + L-threonyl-[protein] = 3-O-(alpha-D-mannosyl)-L-threonyl-[protein] + a di-trans,poly-cis-dolichyl phosphate + H(+)</text>
        <dbReference type="Rhea" id="RHEA:53396"/>
        <dbReference type="Rhea" id="RHEA-COMP:11060"/>
        <dbReference type="Rhea" id="RHEA-COMP:13547"/>
        <dbReference type="Rhea" id="RHEA-COMP:19498"/>
        <dbReference type="Rhea" id="RHEA-COMP:19501"/>
        <dbReference type="ChEBI" id="CHEBI:15378"/>
        <dbReference type="ChEBI" id="CHEBI:30013"/>
        <dbReference type="ChEBI" id="CHEBI:57683"/>
        <dbReference type="ChEBI" id="CHEBI:58211"/>
        <dbReference type="ChEBI" id="CHEBI:137323"/>
        <dbReference type="EC" id="2.4.1.109"/>
    </reaction>
</comment>
<dbReference type="SMART" id="SM00472">
    <property type="entry name" value="MIR"/>
    <property type="match status" value="2"/>
</dbReference>
<comment type="similarity">
    <text evidence="3">Belongs to the glycosyltransferase 39 family.</text>
</comment>
<keyword evidence="6" id="KW-0808">Transferase</keyword>
<keyword evidence="9" id="KW-0256">Endoplasmic reticulum</keyword>
<dbReference type="InterPro" id="IPR016093">
    <property type="entry name" value="MIR_motif"/>
</dbReference>
<dbReference type="OrthoDB" id="292747at2759"/>
<comment type="caution">
    <text evidence="16">The sequence shown here is derived from an EMBL/GenBank/DDBJ whole genome shotgun (WGS) entry which is preliminary data.</text>
</comment>
<keyword evidence="10 14" id="KW-1133">Transmembrane helix</keyword>
<dbReference type="Pfam" id="PF02815">
    <property type="entry name" value="MIR"/>
    <property type="match status" value="1"/>
</dbReference>
<dbReference type="AlphaFoldDB" id="A0A2T9Y7F0"/>
<name>A0A2T9Y7F0_9FUNG</name>
<dbReference type="CDD" id="cd23276">
    <property type="entry name" value="beta-trefoil_MIR_PMT"/>
    <property type="match status" value="1"/>
</dbReference>
<dbReference type="UniPathway" id="UPA00378"/>
<keyword evidence="17" id="KW-1185">Reference proteome</keyword>
<evidence type="ECO:0000256" key="2">
    <source>
        <dbReference type="ARBA" id="ARBA00004922"/>
    </source>
</evidence>
<dbReference type="InterPro" id="IPR027005">
    <property type="entry name" value="PMT-like"/>
</dbReference>
<reference evidence="16 17" key="1">
    <citation type="journal article" date="2018" name="MBio">
        <title>Comparative Genomics Reveals the Core Gene Toolbox for the Fungus-Insect Symbiosis.</title>
        <authorList>
            <person name="Wang Y."/>
            <person name="Stata M."/>
            <person name="Wang W."/>
            <person name="Stajich J.E."/>
            <person name="White M.M."/>
            <person name="Moncalvo J.M."/>
        </authorList>
    </citation>
    <scope>NUCLEOTIDE SEQUENCE [LARGE SCALE GENOMIC DNA]</scope>
    <source>
        <strain evidence="16 17">SWE-8-4</strain>
    </source>
</reference>
<evidence type="ECO:0000256" key="3">
    <source>
        <dbReference type="ARBA" id="ARBA00007222"/>
    </source>
</evidence>
<evidence type="ECO:0000256" key="11">
    <source>
        <dbReference type="ARBA" id="ARBA00023136"/>
    </source>
</evidence>
<keyword evidence="11 14" id="KW-0472">Membrane</keyword>
<dbReference type="PANTHER" id="PTHR10050">
    <property type="entry name" value="DOLICHYL-PHOSPHATE-MANNOSE--PROTEIN MANNOSYLTRANSFERASE"/>
    <property type="match status" value="1"/>
</dbReference>
<feature type="transmembrane region" description="Helical" evidence="14">
    <location>
        <begin position="130"/>
        <end position="149"/>
    </location>
</feature>
<dbReference type="GO" id="GO:0005789">
    <property type="term" value="C:endoplasmic reticulum membrane"/>
    <property type="evidence" value="ECO:0007669"/>
    <property type="project" value="UniProtKB-SubCell"/>
</dbReference>
<proteinExistence type="inferred from homology"/>
<comment type="catalytic activity">
    <reaction evidence="13">
        <text>a di-trans,poly-cis-dolichyl beta-D-mannosyl phosphate + L-seryl-[protein] = 3-O-(alpha-D-mannosyl)-L-seryl-[protein] + a di-trans,poly-cis-dolichyl phosphate + H(+)</text>
        <dbReference type="Rhea" id="RHEA:17377"/>
        <dbReference type="Rhea" id="RHEA-COMP:9863"/>
        <dbReference type="Rhea" id="RHEA-COMP:13546"/>
        <dbReference type="Rhea" id="RHEA-COMP:19498"/>
        <dbReference type="Rhea" id="RHEA-COMP:19501"/>
        <dbReference type="ChEBI" id="CHEBI:15378"/>
        <dbReference type="ChEBI" id="CHEBI:29999"/>
        <dbReference type="ChEBI" id="CHEBI:57683"/>
        <dbReference type="ChEBI" id="CHEBI:58211"/>
        <dbReference type="ChEBI" id="CHEBI:137321"/>
        <dbReference type="EC" id="2.4.1.109"/>
    </reaction>
</comment>
<comment type="pathway">
    <text evidence="2">Protein modification; protein glycosylation.</text>
</comment>
<evidence type="ECO:0000256" key="4">
    <source>
        <dbReference type="ARBA" id="ARBA00012839"/>
    </source>
</evidence>
<evidence type="ECO:0000259" key="15">
    <source>
        <dbReference type="PROSITE" id="PS50919"/>
    </source>
</evidence>
<accession>A0A2T9Y7F0</accession>
<keyword evidence="5" id="KW-0328">Glycosyltransferase</keyword>
<dbReference type="EC" id="2.4.1.109" evidence="4"/>
<evidence type="ECO:0000256" key="10">
    <source>
        <dbReference type="ARBA" id="ARBA00022989"/>
    </source>
</evidence>
<dbReference type="EMBL" id="MBFR01000402">
    <property type="protein sequence ID" value="PVU88248.1"/>
    <property type="molecule type" value="Genomic_DNA"/>
</dbReference>
<evidence type="ECO:0000256" key="1">
    <source>
        <dbReference type="ARBA" id="ARBA00004477"/>
    </source>
</evidence>
<dbReference type="SUPFAM" id="SSF82109">
    <property type="entry name" value="MIR domain"/>
    <property type="match status" value="1"/>
</dbReference>
<evidence type="ECO:0000256" key="13">
    <source>
        <dbReference type="ARBA" id="ARBA00045102"/>
    </source>
</evidence>
<dbReference type="InterPro" id="IPR036300">
    <property type="entry name" value="MIR_dom_sf"/>
</dbReference>
<comment type="subcellular location">
    <subcellularLocation>
        <location evidence="1">Endoplasmic reticulum membrane</location>
        <topology evidence="1">Multi-pass membrane protein</topology>
    </subcellularLocation>
</comment>
<dbReference type="Gene3D" id="2.80.10.50">
    <property type="match status" value="1"/>
</dbReference>
<evidence type="ECO:0000313" key="16">
    <source>
        <dbReference type="EMBL" id="PVU88248.1"/>
    </source>
</evidence>
<evidence type="ECO:0000256" key="12">
    <source>
        <dbReference type="ARBA" id="ARBA00045085"/>
    </source>
</evidence>
<evidence type="ECO:0000313" key="17">
    <source>
        <dbReference type="Proteomes" id="UP000245383"/>
    </source>
</evidence>
<evidence type="ECO:0000256" key="9">
    <source>
        <dbReference type="ARBA" id="ARBA00022824"/>
    </source>
</evidence>
<sequence length="523" mass="59709">MKDPKTTVRRRPATQTEPIYYDNLTAGSNSPKETFYHDVHPPLAKMLVGLAEVVAGHNGTFNFKGDYPSYVNFTLIRAQITLYGVALVPIAFITCRAMGFSLVMAILGSSFILFDNALTVMTRYILLDPPLLFFTSTTLMFVVLFYASENFSREWYAYLSLTGISLGAVLSSKWVGLFCFGLVGFVTIEDLMSKFEDLNLSLEVQLKHWTARIFALILVPLVVYMCSFMIHFAILNKSGPGDSNMSAEFQATLLNNKLSNQAYLVAYGASLSIRSSLIGNGYLHSHHSKYPSGSLRQQVTCYGHDDNNGKWTIRRQNSPINYDYIHDSDSKLRQPDYVMEGDYVILEHSNTKKFLFMDYTKSLVTTKEFEASCNNYKEENKKYFLWKVVIVDDTGTRKSKNLRTISSKFILQNNATGEYLKARGTKLPEWGFDQMEVTGDKYVKSDAFIWTIEKNVHELVPATQLPINKPNFLTNFWRINLQMAKTNSDLVPDKNKYNHLESDPITWPFLMYPMRMFSELQST</sequence>
<feature type="transmembrane region" description="Helical" evidence="14">
    <location>
        <begin position="155"/>
        <end position="188"/>
    </location>
</feature>
<dbReference type="Pfam" id="PF02366">
    <property type="entry name" value="PMT"/>
    <property type="match status" value="1"/>
</dbReference>
<dbReference type="InterPro" id="IPR003342">
    <property type="entry name" value="ArnT-like_N"/>
</dbReference>
<evidence type="ECO:0000256" key="14">
    <source>
        <dbReference type="SAM" id="Phobius"/>
    </source>
</evidence>
<organism evidence="16 17">
    <name type="scientific">Smittium simulii</name>
    <dbReference type="NCBI Taxonomy" id="133385"/>
    <lineage>
        <taxon>Eukaryota</taxon>
        <taxon>Fungi</taxon>
        <taxon>Fungi incertae sedis</taxon>
        <taxon>Zoopagomycota</taxon>
        <taxon>Kickxellomycotina</taxon>
        <taxon>Harpellomycetes</taxon>
        <taxon>Harpellales</taxon>
        <taxon>Legeriomycetaceae</taxon>
        <taxon>Smittium</taxon>
    </lineage>
</organism>
<evidence type="ECO:0000256" key="5">
    <source>
        <dbReference type="ARBA" id="ARBA00022676"/>
    </source>
</evidence>
<evidence type="ECO:0000256" key="6">
    <source>
        <dbReference type="ARBA" id="ARBA00022679"/>
    </source>
</evidence>
<feature type="transmembrane region" description="Helical" evidence="14">
    <location>
        <begin position="209"/>
        <end position="234"/>
    </location>
</feature>
<dbReference type="PROSITE" id="PS50919">
    <property type="entry name" value="MIR"/>
    <property type="match status" value="2"/>
</dbReference>
<dbReference type="Proteomes" id="UP000245383">
    <property type="component" value="Unassembled WGS sequence"/>
</dbReference>
<keyword evidence="8" id="KW-0677">Repeat</keyword>